<dbReference type="SMART" id="SM00097">
    <property type="entry name" value="WNT1"/>
    <property type="match status" value="1"/>
</dbReference>
<dbReference type="GO" id="GO:0030182">
    <property type="term" value="P:neuron differentiation"/>
    <property type="evidence" value="ECO:0007669"/>
    <property type="project" value="TreeGrafter"/>
</dbReference>
<dbReference type="AlphaFoldDB" id="A0A8D2PLM7"/>
<keyword evidence="4" id="KW-0964">Secreted</keyword>
<evidence type="ECO:0000256" key="8">
    <source>
        <dbReference type="ARBA" id="ARBA00023180"/>
    </source>
</evidence>
<evidence type="ECO:0000256" key="3">
    <source>
        <dbReference type="ARBA" id="ARBA00022473"/>
    </source>
</evidence>
<comment type="similarity">
    <text evidence="2 10">Belongs to the Wnt family.</text>
</comment>
<sequence>MLLELGWAGLGWAGEKCQTGWGGGVSPSKTPNLGCFSPGRSLAMNPIQRPEMYIIGAQPVCSQLPGLSPGQRKLCQLYQEHMVFIGEGARSAIKECQYQFRQRRWNCSTVDNTSVFGRVMKIGTKTEKSGLGLICPTGRPIKKRC</sequence>
<dbReference type="GO" id="GO:0005109">
    <property type="term" value="F:frizzled binding"/>
    <property type="evidence" value="ECO:0007669"/>
    <property type="project" value="TreeGrafter"/>
</dbReference>
<keyword evidence="5" id="KW-0272">Extracellular matrix</keyword>
<dbReference type="Proteomes" id="UP000694401">
    <property type="component" value="Unassembled WGS sequence"/>
</dbReference>
<dbReference type="Pfam" id="PF00110">
    <property type="entry name" value="wnt"/>
    <property type="match status" value="1"/>
</dbReference>
<evidence type="ECO:0000256" key="10">
    <source>
        <dbReference type="RuleBase" id="RU003500"/>
    </source>
</evidence>
<comment type="subcellular location">
    <subcellularLocation>
        <location evidence="1 10">Secreted</location>
        <location evidence="1 10">Extracellular space</location>
        <location evidence="1 10">Extracellular matrix</location>
    </subcellularLocation>
</comment>
<evidence type="ECO:0000256" key="5">
    <source>
        <dbReference type="ARBA" id="ARBA00022530"/>
    </source>
</evidence>
<dbReference type="PANTHER" id="PTHR12027:SF87">
    <property type="entry name" value="PROTEIN WNT-5B"/>
    <property type="match status" value="1"/>
</dbReference>
<keyword evidence="6 10" id="KW-0879">Wnt signaling pathway</keyword>
<organism evidence="11 12">
    <name type="scientific">Zosterops lateralis melanops</name>
    <dbReference type="NCBI Taxonomy" id="1220523"/>
    <lineage>
        <taxon>Eukaryota</taxon>
        <taxon>Metazoa</taxon>
        <taxon>Chordata</taxon>
        <taxon>Craniata</taxon>
        <taxon>Vertebrata</taxon>
        <taxon>Euteleostomi</taxon>
        <taxon>Archelosauria</taxon>
        <taxon>Archosauria</taxon>
        <taxon>Dinosauria</taxon>
        <taxon>Saurischia</taxon>
        <taxon>Theropoda</taxon>
        <taxon>Coelurosauria</taxon>
        <taxon>Aves</taxon>
        <taxon>Neognathae</taxon>
        <taxon>Neoaves</taxon>
        <taxon>Telluraves</taxon>
        <taxon>Australaves</taxon>
        <taxon>Passeriformes</taxon>
        <taxon>Sylvioidea</taxon>
        <taxon>Zosteropidae</taxon>
        <taxon>Zosterops</taxon>
    </lineage>
</organism>
<proteinExistence type="inferred from homology"/>
<reference evidence="11" key="2">
    <citation type="submission" date="2025-09" db="UniProtKB">
        <authorList>
            <consortium name="Ensembl"/>
        </authorList>
    </citation>
    <scope>IDENTIFICATION</scope>
</reference>
<dbReference type="InterPro" id="IPR005817">
    <property type="entry name" value="Wnt"/>
</dbReference>
<keyword evidence="8" id="KW-0325">Glycoprotein</keyword>
<keyword evidence="3 10" id="KW-0217">Developmental protein</keyword>
<reference evidence="11" key="1">
    <citation type="submission" date="2025-08" db="UniProtKB">
        <authorList>
            <consortium name="Ensembl"/>
        </authorList>
    </citation>
    <scope>IDENTIFICATION</scope>
</reference>
<evidence type="ECO:0000256" key="4">
    <source>
        <dbReference type="ARBA" id="ARBA00022525"/>
    </source>
</evidence>
<dbReference type="GO" id="GO:0060070">
    <property type="term" value="P:canonical Wnt signaling pathway"/>
    <property type="evidence" value="ECO:0007669"/>
    <property type="project" value="TreeGrafter"/>
</dbReference>
<keyword evidence="9" id="KW-0449">Lipoprotein</keyword>
<dbReference type="GO" id="GO:0005615">
    <property type="term" value="C:extracellular space"/>
    <property type="evidence" value="ECO:0007669"/>
    <property type="project" value="TreeGrafter"/>
</dbReference>
<keyword evidence="12" id="KW-1185">Reference proteome</keyword>
<evidence type="ECO:0000313" key="12">
    <source>
        <dbReference type="Proteomes" id="UP000694401"/>
    </source>
</evidence>
<comment type="function">
    <text evidence="10">Ligand for members of the frizzled family of seven transmembrane receptors.</text>
</comment>
<evidence type="ECO:0000256" key="7">
    <source>
        <dbReference type="ARBA" id="ARBA00023157"/>
    </source>
</evidence>
<evidence type="ECO:0000256" key="9">
    <source>
        <dbReference type="ARBA" id="ARBA00023288"/>
    </source>
</evidence>
<evidence type="ECO:0000313" key="11">
    <source>
        <dbReference type="Ensembl" id="ENSZLMP00000013977.1"/>
    </source>
</evidence>
<evidence type="ECO:0000256" key="6">
    <source>
        <dbReference type="ARBA" id="ARBA00022687"/>
    </source>
</evidence>
<dbReference type="GO" id="GO:0045165">
    <property type="term" value="P:cell fate commitment"/>
    <property type="evidence" value="ECO:0007669"/>
    <property type="project" value="TreeGrafter"/>
</dbReference>
<keyword evidence="7" id="KW-1015">Disulfide bond</keyword>
<protein>
    <recommendedName>
        <fullName evidence="10">Protein Wnt</fullName>
    </recommendedName>
</protein>
<dbReference type="PANTHER" id="PTHR12027">
    <property type="entry name" value="WNT RELATED"/>
    <property type="match status" value="1"/>
</dbReference>
<name>A0A8D2PLM7_ZOSLA</name>
<evidence type="ECO:0000256" key="2">
    <source>
        <dbReference type="ARBA" id="ARBA00005683"/>
    </source>
</evidence>
<evidence type="ECO:0000256" key="1">
    <source>
        <dbReference type="ARBA" id="ARBA00004498"/>
    </source>
</evidence>
<dbReference type="Ensembl" id="ENSZLMT00000014372.1">
    <property type="protein sequence ID" value="ENSZLMP00000013977.1"/>
    <property type="gene ID" value="ENSZLMG00000009744.1"/>
</dbReference>
<dbReference type="GO" id="GO:0005125">
    <property type="term" value="F:cytokine activity"/>
    <property type="evidence" value="ECO:0007669"/>
    <property type="project" value="TreeGrafter"/>
</dbReference>
<accession>A0A8D2PLM7</accession>